<dbReference type="RefSeq" id="WP_039259734.1">
    <property type="nucleotide sequence ID" value="NZ_JDRY01000050.1"/>
</dbReference>
<dbReference type="CDD" id="cd06974">
    <property type="entry name" value="TerD_like"/>
    <property type="match status" value="1"/>
</dbReference>
<dbReference type="Proteomes" id="UP000030014">
    <property type="component" value="Unassembled WGS sequence"/>
</dbReference>
<dbReference type="EMBL" id="JDRY01000050">
    <property type="protein sequence ID" value="KGM98592.1"/>
    <property type="molecule type" value="Genomic_DNA"/>
</dbReference>
<dbReference type="Pfam" id="PF02342">
    <property type="entry name" value="TerD"/>
    <property type="match status" value="1"/>
</dbReference>
<comment type="caution">
    <text evidence="2">The sequence shown here is derived from an EMBL/GenBank/DDBJ whole genome shotgun (WGS) entry which is preliminary data.</text>
</comment>
<evidence type="ECO:0000313" key="3">
    <source>
        <dbReference type="Proteomes" id="UP000030014"/>
    </source>
</evidence>
<dbReference type="Gene3D" id="2.60.60.30">
    <property type="entry name" value="sav2460 like domains"/>
    <property type="match status" value="1"/>
</dbReference>
<feature type="domain" description="TerD" evidence="1">
    <location>
        <begin position="1"/>
        <end position="201"/>
    </location>
</feature>
<dbReference type="InterPro" id="IPR003325">
    <property type="entry name" value="TerD"/>
</dbReference>
<accession>A0A0A0ICD5</accession>
<gene>
    <name evidence="2" type="ORF">Z955_10995</name>
</gene>
<organism evidence="2 3">
    <name type="scientific">Clostridium botulinum C/D str. DC5</name>
    <dbReference type="NCBI Taxonomy" id="1443128"/>
    <lineage>
        <taxon>Bacteria</taxon>
        <taxon>Bacillati</taxon>
        <taxon>Bacillota</taxon>
        <taxon>Clostridia</taxon>
        <taxon>Eubacteriales</taxon>
        <taxon>Clostridiaceae</taxon>
        <taxon>Clostridium</taxon>
    </lineage>
</organism>
<proteinExistence type="predicted"/>
<dbReference type="AlphaFoldDB" id="A0A0A0ICD5"/>
<sequence>MAINLKKGQRISLTKEDATLSRIIVGLGWDPVKQGSGKGIFGSLFGSSAPDIDCDASVIMLNKDNKIQSKEDLIYFGNLSHISGSVQHMGDNLTGDGDGDDEQILLELSKIPSNIEKLIFVVNIYNCVKRNQHFGMIKNAFIRIMNLQNNKEMLRFNLTDDYSNKTGIYVAEIYRHESEWKFAAIGQGDTVAGLQDMINKYR</sequence>
<evidence type="ECO:0000313" key="2">
    <source>
        <dbReference type="EMBL" id="KGM98592.1"/>
    </source>
</evidence>
<name>A0A0A0ICD5_CLOBO</name>
<dbReference type="InterPro" id="IPR051324">
    <property type="entry name" value="Stress/Tellurium_Resist"/>
</dbReference>
<dbReference type="PANTHER" id="PTHR32097:SF15">
    <property type="entry name" value="STRESS RESPONSE PROTEIN SCP2"/>
    <property type="match status" value="1"/>
</dbReference>
<dbReference type="PANTHER" id="PTHR32097">
    <property type="entry name" value="CAMP-BINDING PROTEIN 1-RELATED"/>
    <property type="match status" value="1"/>
</dbReference>
<reference evidence="2 3" key="1">
    <citation type="submission" date="2014-01" db="EMBL/GenBank/DDBJ databases">
        <title>Plasmidome dynamics in the species complex Clostridium novyi sensu lato converts strains of independent lineages into distinctly different pathogens.</title>
        <authorList>
            <person name="Skarin H."/>
            <person name="Segerman B."/>
        </authorList>
    </citation>
    <scope>NUCLEOTIDE SEQUENCE [LARGE SCALE GENOMIC DNA]</scope>
    <source>
        <strain evidence="2 3">DC5</strain>
    </source>
</reference>
<protein>
    <submittedName>
        <fullName evidence="2">Stress protein</fullName>
    </submittedName>
</protein>
<evidence type="ECO:0000259" key="1">
    <source>
        <dbReference type="Pfam" id="PF02342"/>
    </source>
</evidence>